<dbReference type="InterPro" id="IPR003395">
    <property type="entry name" value="RecF/RecN/SMC_N"/>
</dbReference>
<proteinExistence type="inferred from homology"/>
<dbReference type="GO" id="GO:0006260">
    <property type="term" value="P:DNA replication"/>
    <property type="evidence" value="ECO:0007669"/>
    <property type="project" value="UniProtKB-UniRule"/>
</dbReference>
<keyword evidence="6 7" id="KW-0238">DNA-binding</keyword>
<comment type="similarity">
    <text evidence="7">Belongs to the SMC family.</text>
</comment>
<dbReference type="Pfam" id="PF06470">
    <property type="entry name" value="SMC_hinge"/>
    <property type="match status" value="1"/>
</dbReference>
<evidence type="ECO:0000256" key="6">
    <source>
        <dbReference type="ARBA" id="ARBA00023125"/>
    </source>
</evidence>
<evidence type="ECO:0000256" key="1">
    <source>
        <dbReference type="ARBA" id="ARBA00004496"/>
    </source>
</evidence>
<dbReference type="EMBL" id="CP014672">
    <property type="protein sequence ID" value="ANW98515.1"/>
    <property type="molecule type" value="Genomic_DNA"/>
</dbReference>
<evidence type="ECO:0000256" key="5">
    <source>
        <dbReference type="ARBA" id="ARBA00023054"/>
    </source>
</evidence>
<comment type="function">
    <text evidence="7">Required for chromosome condensation and partitioning.</text>
</comment>
<comment type="domain">
    <text evidence="7">Contains large globular domains required for ATP hydrolysis at each terminus and a third globular domain forming a flexible hinge near the middle of the molecule. These domains are separated by coiled-coil structures.</text>
</comment>
<evidence type="ECO:0000256" key="3">
    <source>
        <dbReference type="ARBA" id="ARBA00022741"/>
    </source>
</evidence>
<dbReference type="OrthoDB" id="9808768at2"/>
<keyword evidence="3 7" id="KW-0547">Nucleotide-binding</keyword>
<dbReference type="InterPro" id="IPR027417">
    <property type="entry name" value="P-loop_NTPase"/>
</dbReference>
<dbReference type="Gene3D" id="1.10.287.1490">
    <property type="match status" value="2"/>
</dbReference>
<feature type="binding site" evidence="7">
    <location>
        <begin position="74"/>
        <end position="81"/>
    </location>
    <ligand>
        <name>ATP</name>
        <dbReference type="ChEBI" id="CHEBI:30616"/>
    </ligand>
</feature>
<dbReference type="Gene3D" id="1.20.1060.20">
    <property type="match status" value="1"/>
</dbReference>
<dbReference type="PANTHER" id="PTHR43977">
    <property type="entry name" value="STRUCTURAL MAINTENANCE OF CHROMOSOMES PROTEIN 3"/>
    <property type="match status" value="1"/>
</dbReference>
<dbReference type="Gene3D" id="3.40.50.300">
    <property type="entry name" value="P-loop containing nucleotide triphosphate hydrolases"/>
    <property type="match status" value="2"/>
</dbReference>
<dbReference type="HAMAP" id="MF_01894">
    <property type="entry name" value="Smc_prok"/>
    <property type="match status" value="1"/>
</dbReference>
<keyword evidence="5 7" id="KW-0175">Coiled coil</keyword>
<dbReference type="InterPro" id="IPR011890">
    <property type="entry name" value="SMC_prok"/>
</dbReference>
<dbReference type="GO" id="GO:0005737">
    <property type="term" value="C:cytoplasm"/>
    <property type="evidence" value="ECO:0007669"/>
    <property type="project" value="UniProtKB-SubCell"/>
</dbReference>
<dbReference type="GO" id="GO:0005524">
    <property type="term" value="F:ATP binding"/>
    <property type="evidence" value="ECO:0007669"/>
    <property type="project" value="UniProtKB-UniRule"/>
</dbReference>
<sequence length="1234" mass="141952">MKLIYGKISLLYVKGVIPDNNRYFRYYTCLGKNLEKFFGVDGLYLKSIELQGFKSFADKIVLHFNRGITAVVGPNGSGKSNISDAVRWVLGEQSVKSLRGSKMEDVIFAGTQHRKPVGFAQVSLLIDNSDKTLPIEFSEVTITRRVYRSGESEYFINKTPCRLKDINELFMNTGVGKDGYSIIGQGRIDEILSTRPEDRRAIFEEAAGIMKYKMRKNEAERKLESTRQNLLRIDDIIHELESQLGPLQEQAEKARKYLSLSNELKSLEVALYLDNIEKSREKIEEIDEQFKKVEQEIREEKSILEEKIEENRGKTEKLDKLKKTLETLRAELIEADKCISELESRIKLDEEKINHMESNNAASDQDIDELRNRLKTLETDIEKRNARLMALDKDREKYTGLLYEAEEKLAAILSQLDESEKRIEFMKQEVMDKLDILSECRTKYNSLKNEKESFHTRQKKLEAEINRTALELDSERIKLEQVQNDLLKYKHCLENKKEEINGKEKQLHELKNALDALRKEQNGCISELQAVKSRSRILKDMENSLEGYSHSVKAVLKACREKEGFGEGIYGALAQLITVRDNFETAIEVSLGPALQNIVTRDEYTAKNAIEYLKQNNLGRATFLPVTAIKPRPMDPDTVKKLQNEKGYLGLASEMVECAPNFRDIITNLLGRTVVVDNIDNGIELSRKYQYGFRVVTTEGEVLNPGGSMTGGSQPSKTSSLLSRNRIIKELDERIQVLSAKLQEIEEACRNKVSDINRVENELRLLQKERQDLELTVLREEQRILSVKNSIEELKSKQDMLSAEKKELLKNIETIDGEILLERKRIDEIEQDIENLKATIEERQEKRKKEQAERDAVHADINNYKVSVNSILESMDQIRESIRNLNEEKKQIEANIEKRIQDQAKNRERIENLKSEIAGLREEIRARNEIKTGKLMKVESISEEVAALEEEVSGMVEVVSVHNSNIQILQEQYNKLEIRKTRLEAELEALQNRLWDEYELTYGTAQEYKMEITNIRQLQSRINELKAEIREMGPVNVSAIEDYGKTKERYNFMVKQKEDLVKSEEKLNRIIREMLSVMKKQFMEEFERINKNFNDVFRELFDGGRAEVVLEDPDNVLECGIEIIAQPPGKKLQNMMLLSGGERAMTAIALLFAILKLRPAPFCILDEIEASLDDANVYKFADYIKKLAGTTQFIVITHRKGTMEASDALYGITMQEHGVSSVVSLKLSDVDKAV</sequence>
<feature type="domain" description="SMC hinge" evidence="8">
    <location>
        <begin position="567"/>
        <end position="686"/>
    </location>
</feature>
<dbReference type="FunFam" id="3.40.50.300:FF:000984">
    <property type="entry name" value="Chromosome partition protein Smc"/>
    <property type="match status" value="1"/>
</dbReference>
<dbReference type="InterPro" id="IPR010935">
    <property type="entry name" value="SMC_hinge"/>
</dbReference>
<gene>
    <name evidence="7" type="primary">smc</name>
    <name evidence="9" type="ORF">CSTERTH_05415</name>
</gene>
<dbReference type="GO" id="GO:0007062">
    <property type="term" value="P:sister chromatid cohesion"/>
    <property type="evidence" value="ECO:0007669"/>
    <property type="project" value="InterPro"/>
</dbReference>
<evidence type="ECO:0000256" key="2">
    <source>
        <dbReference type="ARBA" id="ARBA00022490"/>
    </source>
</evidence>
<comment type="subunit">
    <text evidence="7">Homodimer.</text>
</comment>
<dbReference type="FunFam" id="3.40.50.300:FF:000901">
    <property type="entry name" value="Chromosome partition protein Smc"/>
    <property type="match status" value="1"/>
</dbReference>
<feature type="coiled-coil region" evidence="7">
    <location>
        <begin position="728"/>
        <end position="1028"/>
    </location>
</feature>
<dbReference type="CDD" id="cd03278">
    <property type="entry name" value="ABC_SMC_barmotin"/>
    <property type="match status" value="2"/>
</dbReference>
<feature type="coiled-coil region" evidence="7">
    <location>
        <begin position="269"/>
        <end position="527"/>
    </location>
</feature>
<dbReference type="GO" id="GO:0030261">
    <property type="term" value="P:chromosome condensation"/>
    <property type="evidence" value="ECO:0007669"/>
    <property type="project" value="InterPro"/>
</dbReference>
<dbReference type="SUPFAM" id="SSF75553">
    <property type="entry name" value="Smc hinge domain"/>
    <property type="match status" value="1"/>
</dbReference>
<organism evidence="9 10">
    <name type="scientific">Thermoclostridium stercorarium subsp. thermolacticum DSM 2910</name>
    <dbReference type="NCBI Taxonomy" id="1121336"/>
    <lineage>
        <taxon>Bacteria</taxon>
        <taxon>Bacillati</taxon>
        <taxon>Bacillota</taxon>
        <taxon>Clostridia</taxon>
        <taxon>Eubacteriales</taxon>
        <taxon>Oscillospiraceae</taxon>
        <taxon>Thermoclostridium</taxon>
    </lineage>
</organism>
<keyword evidence="2 7" id="KW-0963">Cytoplasm</keyword>
<dbReference type="GO" id="GO:0003677">
    <property type="term" value="F:DNA binding"/>
    <property type="evidence" value="ECO:0007669"/>
    <property type="project" value="UniProtKB-UniRule"/>
</dbReference>
<dbReference type="GO" id="GO:0005694">
    <property type="term" value="C:chromosome"/>
    <property type="evidence" value="ECO:0007669"/>
    <property type="project" value="InterPro"/>
</dbReference>
<dbReference type="GO" id="GO:0007059">
    <property type="term" value="P:chromosome segregation"/>
    <property type="evidence" value="ECO:0007669"/>
    <property type="project" value="UniProtKB-UniRule"/>
</dbReference>
<evidence type="ECO:0000313" key="9">
    <source>
        <dbReference type="EMBL" id="ANW98515.1"/>
    </source>
</evidence>
<dbReference type="GO" id="GO:0016887">
    <property type="term" value="F:ATP hydrolysis activity"/>
    <property type="evidence" value="ECO:0007669"/>
    <property type="project" value="InterPro"/>
</dbReference>
<evidence type="ECO:0000256" key="4">
    <source>
        <dbReference type="ARBA" id="ARBA00022840"/>
    </source>
</evidence>
<accession>A0A1B1YCM7</accession>
<dbReference type="Gene3D" id="6.10.140.1720">
    <property type="match status" value="1"/>
</dbReference>
<reference evidence="9 10" key="1">
    <citation type="submission" date="2016-02" db="EMBL/GenBank/DDBJ databases">
        <title>Comparison of Clostridium stercorarium subspecies using comparative genomics and transcriptomics.</title>
        <authorList>
            <person name="Schellenberg J."/>
            <person name="Thallinger G."/>
            <person name="Levin D.B."/>
            <person name="Zhang X."/>
            <person name="Alvare G."/>
            <person name="Fristensky B."/>
            <person name="Sparling R."/>
        </authorList>
    </citation>
    <scope>NUCLEOTIDE SEQUENCE [LARGE SCALE GENOMIC DNA]</scope>
    <source>
        <strain evidence="9 10">DSM 2910</strain>
    </source>
</reference>
<dbReference type="PIRSF" id="PIRSF005719">
    <property type="entry name" value="SMC"/>
    <property type="match status" value="1"/>
</dbReference>
<dbReference type="SUPFAM" id="SSF52540">
    <property type="entry name" value="P-loop containing nucleoside triphosphate hydrolases"/>
    <property type="match status" value="1"/>
</dbReference>
<evidence type="ECO:0000313" key="10">
    <source>
        <dbReference type="Proteomes" id="UP000092971"/>
    </source>
</evidence>
<comment type="subcellular location">
    <subcellularLocation>
        <location evidence="1 7">Cytoplasm</location>
    </subcellularLocation>
</comment>
<dbReference type="InterPro" id="IPR036277">
    <property type="entry name" value="SMC_hinge_sf"/>
</dbReference>
<dbReference type="Pfam" id="PF02463">
    <property type="entry name" value="SMC_N"/>
    <property type="match status" value="1"/>
</dbReference>
<dbReference type="NCBIfam" id="TIGR02168">
    <property type="entry name" value="SMC_prok_B"/>
    <property type="match status" value="1"/>
</dbReference>
<dbReference type="Proteomes" id="UP000092971">
    <property type="component" value="Chromosome"/>
</dbReference>
<name>A0A1B1YCM7_THEST</name>
<evidence type="ECO:0000259" key="8">
    <source>
        <dbReference type="SMART" id="SM00968"/>
    </source>
</evidence>
<evidence type="ECO:0000256" key="7">
    <source>
        <dbReference type="HAMAP-Rule" id="MF_01894"/>
    </source>
</evidence>
<protein>
    <recommendedName>
        <fullName evidence="7">Chromosome partition protein Smc</fullName>
    </recommendedName>
</protein>
<dbReference type="InterPro" id="IPR024704">
    <property type="entry name" value="SMC"/>
</dbReference>
<feature type="coiled-coil region" evidence="7">
    <location>
        <begin position="209"/>
        <end position="243"/>
    </location>
</feature>
<dbReference type="Gene3D" id="3.30.70.1620">
    <property type="match status" value="1"/>
</dbReference>
<keyword evidence="4 7" id="KW-0067">ATP-binding</keyword>
<dbReference type="SMART" id="SM00968">
    <property type="entry name" value="SMC_hinge"/>
    <property type="match status" value="1"/>
</dbReference>
<dbReference type="AlphaFoldDB" id="A0A1B1YCM7"/>